<dbReference type="GO" id="GO:0046872">
    <property type="term" value="F:metal ion binding"/>
    <property type="evidence" value="ECO:0007669"/>
    <property type="project" value="UniProtKB-KW"/>
</dbReference>
<dbReference type="InterPro" id="IPR035966">
    <property type="entry name" value="PKF_sf"/>
</dbReference>
<sequence length="108" mass="12003">MSAKSATLQFCRGKCIFGALLGSRSFGFNFVVEEVVRAIIAEHVEATSFENDIDLMKLMGRYSGFIATYATLASLDVDCYLIPESSFILEHRHMDIVIVEGGGLMRWS</sequence>
<keyword evidence="8" id="KW-1185">Reference proteome</keyword>
<evidence type="ECO:0000313" key="7">
    <source>
        <dbReference type="EMBL" id="KAL1559547.1"/>
    </source>
</evidence>
<evidence type="ECO:0000313" key="8">
    <source>
        <dbReference type="Proteomes" id="UP001567538"/>
    </source>
</evidence>
<keyword evidence="5" id="KW-0460">Magnesium</keyword>
<keyword evidence="2 7" id="KW-0808">Transferase</keyword>
<dbReference type="InterPro" id="IPR050929">
    <property type="entry name" value="PFKA"/>
</dbReference>
<feature type="domain" description="Phosphofructokinase" evidence="6">
    <location>
        <begin position="24"/>
        <end position="91"/>
    </location>
</feature>
<dbReference type="EC" id="2.7.1.11" evidence="7"/>
<evidence type="ECO:0000256" key="1">
    <source>
        <dbReference type="ARBA" id="ARBA00022533"/>
    </source>
</evidence>
<dbReference type="Gene3D" id="3.40.50.460">
    <property type="entry name" value="Phosphofructokinase domain"/>
    <property type="match status" value="1"/>
</dbReference>
<comment type="caution">
    <text evidence="7">The sequence shown here is derived from an EMBL/GenBank/DDBJ whole genome shotgun (WGS) entry which is preliminary data.</text>
</comment>
<dbReference type="EMBL" id="JBEAFC010000004">
    <property type="protein sequence ID" value="KAL1559547.1"/>
    <property type="molecule type" value="Genomic_DNA"/>
</dbReference>
<dbReference type="AlphaFoldDB" id="A0ABD1HTP0"/>
<accession>A0ABD1HTP0</accession>
<protein>
    <submittedName>
        <fullName evidence="7">6-phosphofructokinase, alpha subunit</fullName>
        <ecNumber evidence="7">2.7.1.11</ecNumber>
    </submittedName>
</protein>
<evidence type="ECO:0000256" key="2">
    <source>
        <dbReference type="ARBA" id="ARBA00022679"/>
    </source>
</evidence>
<dbReference type="SUPFAM" id="SSF53784">
    <property type="entry name" value="Phosphofructokinase"/>
    <property type="match status" value="1"/>
</dbReference>
<evidence type="ECO:0000256" key="3">
    <source>
        <dbReference type="ARBA" id="ARBA00022723"/>
    </source>
</evidence>
<keyword evidence="3" id="KW-0479">Metal-binding</keyword>
<dbReference type="Pfam" id="PF00365">
    <property type="entry name" value="PFK"/>
    <property type="match status" value="1"/>
</dbReference>
<evidence type="ECO:0000259" key="6">
    <source>
        <dbReference type="Pfam" id="PF00365"/>
    </source>
</evidence>
<organism evidence="7 8">
    <name type="scientific">Salvia divinorum</name>
    <name type="common">Maria pastora</name>
    <name type="synonym">Diviner's sage</name>
    <dbReference type="NCBI Taxonomy" id="28513"/>
    <lineage>
        <taxon>Eukaryota</taxon>
        <taxon>Viridiplantae</taxon>
        <taxon>Streptophyta</taxon>
        <taxon>Embryophyta</taxon>
        <taxon>Tracheophyta</taxon>
        <taxon>Spermatophyta</taxon>
        <taxon>Magnoliopsida</taxon>
        <taxon>eudicotyledons</taxon>
        <taxon>Gunneridae</taxon>
        <taxon>Pentapetalae</taxon>
        <taxon>asterids</taxon>
        <taxon>lamiids</taxon>
        <taxon>Lamiales</taxon>
        <taxon>Lamiaceae</taxon>
        <taxon>Nepetoideae</taxon>
        <taxon>Mentheae</taxon>
        <taxon>Salviinae</taxon>
        <taxon>Salvia</taxon>
        <taxon>Salvia subgen. Calosphace</taxon>
    </lineage>
</organism>
<dbReference type="InterPro" id="IPR000023">
    <property type="entry name" value="Phosphofructokinase_dom"/>
</dbReference>
<keyword evidence="1" id="KW-0021">Allosteric enzyme</keyword>
<dbReference type="PANTHER" id="PTHR45770">
    <property type="entry name" value="ATP-DEPENDENT 6-PHOSPHOFRUCTOKINASE 1"/>
    <property type="match status" value="1"/>
</dbReference>
<gene>
    <name evidence="7" type="primary">PFK1</name>
    <name evidence="7" type="ORF">AAHA92_09881</name>
</gene>
<dbReference type="Proteomes" id="UP001567538">
    <property type="component" value="Unassembled WGS sequence"/>
</dbReference>
<name>A0ABD1HTP0_SALDI</name>
<keyword evidence="4" id="KW-0418">Kinase</keyword>
<reference evidence="7 8" key="1">
    <citation type="submission" date="2024-06" db="EMBL/GenBank/DDBJ databases">
        <title>A chromosome level genome sequence of Diviner's sage (Salvia divinorum).</title>
        <authorList>
            <person name="Ford S.A."/>
            <person name="Ro D.-K."/>
            <person name="Ness R.W."/>
            <person name="Phillips M.A."/>
        </authorList>
    </citation>
    <scope>NUCLEOTIDE SEQUENCE [LARGE SCALE GENOMIC DNA]</scope>
    <source>
        <strain evidence="7">SAF-2024a</strain>
        <tissue evidence="7">Leaf</tissue>
    </source>
</reference>
<dbReference type="GO" id="GO:0003872">
    <property type="term" value="F:6-phosphofructokinase activity"/>
    <property type="evidence" value="ECO:0007669"/>
    <property type="project" value="UniProtKB-EC"/>
</dbReference>
<proteinExistence type="predicted"/>
<evidence type="ECO:0000256" key="4">
    <source>
        <dbReference type="ARBA" id="ARBA00022777"/>
    </source>
</evidence>
<evidence type="ECO:0000256" key="5">
    <source>
        <dbReference type="ARBA" id="ARBA00022842"/>
    </source>
</evidence>